<keyword evidence="9 12" id="KW-0407">Ion channel</keyword>
<evidence type="ECO:0000256" key="2">
    <source>
        <dbReference type="ARBA" id="ARBA00022475"/>
    </source>
</evidence>
<evidence type="ECO:0000256" key="5">
    <source>
        <dbReference type="ARBA" id="ARBA00022989"/>
    </source>
</evidence>
<evidence type="ECO:0000256" key="8">
    <source>
        <dbReference type="ARBA" id="ARBA00023136"/>
    </source>
</evidence>
<evidence type="ECO:0000256" key="10">
    <source>
        <dbReference type="ARBA" id="ARBA00035120"/>
    </source>
</evidence>
<dbReference type="PANTHER" id="PTHR28259:SF1">
    <property type="entry name" value="FLUORIDE EXPORT PROTEIN 1-RELATED"/>
    <property type="match status" value="1"/>
</dbReference>
<comment type="activity regulation">
    <text evidence="12">Na(+) is not transported, but it plays an essential structural role and its presence is essential for fluoride channel function.</text>
</comment>
<dbReference type="InterPro" id="IPR003691">
    <property type="entry name" value="FluC"/>
</dbReference>
<keyword evidence="12" id="KW-0479">Metal-binding</keyword>
<dbReference type="Proteomes" id="UP000029448">
    <property type="component" value="Unassembled WGS sequence"/>
</dbReference>
<evidence type="ECO:0000256" key="9">
    <source>
        <dbReference type="ARBA" id="ARBA00023303"/>
    </source>
</evidence>
<comment type="catalytic activity">
    <reaction evidence="11">
        <text>fluoride(in) = fluoride(out)</text>
        <dbReference type="Rhea" id="RHEA:76159"/>
        <dbReference type="ChEBI" id="CHEBI:17051"/>
    </reaction>
    <physiologicalReaction direction="left-to-right" evidence="11">
        <dbReference type="Rhea" id="RHEA:76160"/>
    </physiologicalReaction>
</comment>
<evidence type="ECO:0000256" key="1">
    <source>
        <dbReference type="ARBA" id="ARBA00004651"/>
    </source>
</evidence>
<sequence length="145" mass="15547">MMSFYTCLIVMLGGALGTLARYVVSVLTGPYSRMMPWGTILAVNMVGSFIIAFFGTLTLAGGRYPVSENMRLFVMIGLCGGYTTFSSFSLQTLDLLRIGAWGRALLTIGLSVFLCVGAASVGHVLASRLNHHAIMVAQADIEEEV</sequence>
<dbReference type="GO" id="GO:0046872">
    <property type="term" value="F:metal ion binding"/>
    <property type="evidence" value="ECO:0007669"/>
    <property type="project" value="UniProtKB-KW"/>
</dbReference>
<dbReference type="PANTHER" id="PTHR28259">
    <property type="entry name" value="FLUORIDE EXPORT PROTEIN 1-RELATED"/>
    <property type="match status" value="1"/>
</dbReference>
<dbReference type="GO" id="GO:0062054">
    <property type="term" value="F:fluoride channel activity"/>
    <property type="evidence" value="ECO:0007669"/>
    <property type="project" value="UniProtKB-UniRule"/>
</dbReference>
<dbReference type="GO" id="GO:0140114">
    <property type="term" value="P:cellular detoxification of fluoride"/>
    <property type="evidence" value="ECO:0007669"/>
    <property type="project" value="UniProtKB-UniRule"/>
</dbReference>
<evidence type="ECO:0000256" key="6">
    <source>
        <dbReference type="ARBA" id="ARBA00023053"/>
    </source>
</evidence>
<keyword evidence="7 12" id="KW-0406">Ion transport</keyword>
<evidence type="ECO:0000256" key="7">
    <source>
        <dbReference type="ARBA" id="ARBA00023065"/>
    </source>
</evidence>
<dbReference type="AlphaFoldDB" id="A0A094YXI0"/>
<evidence type="ECO:0000256" key="11">
    <source>
        <dbReference type="ARBA" id="ARBA00035585"/>
    </source>
</evidence>
<keyword evidence="5 12" id="KW-1133">Transmembrane helix</keyword>
<feature type="transmembrane region" description="Helical" evidence="12">
    <location>
        <begin position="105"/>
        <end position="126"/>
    </location>
</feature>
<feature type="binding site" evidence="12">
    <location>
        <position position="83"/>
    </location>
    <ligand>
        <name>Na(+)</name>
        <dbReference type="ChEBI" id="CHEBI:29101"/>
        <note>structural</note>
    </ligand>
</feature>
<feature type="transmembrane region" description="Helical" evidence="12">
    <location>
        <begin position="36"/>
        <end position="60"/>
    </location>
</feature>
<keyword evidence="3" id="KW-0997">Cell inner membrane</keyword>
<dbReference type="STRING" id="104102.AtDm6_0584"/>
<organism evidence="13 14">
    <name type="scientific">Acetobacter tropicalis</name>
    <dbReference type="NCBI Taxonomy" id="104102"/>
    <lineage>
        <taxon>Bacteria</taxon>
        <taxon>Pseudomonadati</taxon>
        <taxon>Pseudomonadota</taxon>
        <taxon>Alphaproteobacteria</taxon>
        <taxon>Acetobacterales</taxon>
        <taxon>Acetobacteraceae</taxon>
        <taxon>Acetobacter</taxon>
    </lineage>
</organism>
<keyword evidence="6 12" id="KW-0915">Sodium</keyword>
<comment type="caution">
    <text evidence="13">The sequence shown here is derived from an EMBL/GenBank/DDBJ whole genome shotgun (WGS) entry which is preliminary data.</text>
</comment>
<keyword evidence="8 12" id="KW-0472">Membrane</keyword>
<keyword evidence="12" id="KW-0813">Transport</keyword>
<dbReference type="GO" id="GO:0005886">
    <property type="term" value="C:plasma membrane"/>
    <property type="evidence" value="ECO:0007669"/>
    <property type="project" value="UniProtKB-SubCell"/>
</dbReference>
<comment type="function">
    <text evidence="12">Fluoride-specific ion channel. Important for reducing fluoride concentration in the cell, thus reducing its toxicity.</text>
</comment>
<name>A0A094YXI0_9PROT</name>
<accession>A0A094YXI0</accession>
<feature type="transmembrane region" description="Helical" evidence="12">
    <location>
        <begin position="72"/>
        <end position="93"/>
    </location>
</feature>
<dbReference type="EMBL" id="JOKM01000018">
    <property type="protein sequence ID" value="KGB25389.1"/>
    <property type="molecule type" value="Genomic_DNA"/>
</dbReference>
<evidence type="ECO:0000256" key="12">
    <source>
        <dbReference type="HAMAP-Rule" id="MF_00454"/>
    </source>
</evidence>
<dbReference type="PATRIC" id="fig|104102.7.peg.582"/>
<keyword evidence="2 12" id="KW-1003">Cell membrane</keyword>
<keyword evidence="14" id="KW-1185">Reference proteome</keyword>
<evidence type="ECO:0000256" key="4">
    <source>
        <dbReference type="ARBA" id="ARBA00022692"/>
    </source>
</evidence>
<reference evidence="13 14" key="1">
    <citation type="submission" date="2014-06" db="EMBL/GenBank/DDBJ databases">
        <title>Functional and comparative genomic analyses of the Drosophila gut microbiota identify candidate symbiosis factors.</title>
        <authorList>
            <person name="Newell P.D."/>
            <person name="Chaston J.M."/>
            <person name="Douglas A.E."/>
        </authorList>
    </citation>
    <scope>NUCLEOTIDE SEQUENCE [LARGE SCALE GENOMIC DNA]</scope>
    <source>
        <strain evidence="13 14">DmCS_006</strain>
    </source>
</reference>
<feature type="binding site" evidence="12">
    <location>
        <position position="80"/>
    </location>
    <ligand>
        <name>Na(+)</name>
        <dbReference type="ChEBI" id="CHEBI:29101"/>
        <note>structural</note>
    </ligand>
</feature>
<keyword evidence="4 12" id="KW-0812">Transmembrane</keyword>
<proteinExistence type="inferred from homology"/>
<evidence type="ECO:0000313" key="13">
    <source>
        <dbReference type="EMBL" id="KGB25389.1"/>
    </source>
</evidence>
<comment type="subcellular location">
    <subcellularLocation>
        <location evidence="1 12">Cell membrane</location>
        <topology evidence="1 12">Multi-pass membrane protein</topology>
    </subcellularLocation>
</comment>
<gene>
    <name evidence="12" type="primary">fluC</name>
    <name evidence="12" type="synonym">crcB</name>
    <name evidence="13" type="ORF">AtDm6_0584</name>
</gene>
<dbReference type="Pfam" id="PF02537">
    <property type="entry name" value="CRCB"/>
    <property type="match status" value="1"/>
</dbReference>
<dbReference type="HAMAP" id="MF_00454">
    <property type="entry name" value="FluC"/>
    <property type="match status" value="1"/>
</dbReference>
<evidence type="ECO:0000256" key="3">
    <source>
        <dbReference type="ARBA" id="ARBA00022519"/>
    </source>
</evidence>
<evidence type="ECO:0000313" key="14">
    <source>
        <dbReference type="Proteomes" id="UP000029448"/>
    </source>
</evidence>
<comment type="similarity">
    <text evidence="10 12">Belongs to the fluoride channel Fluc/FEX (TC 1.A.43) family.</text>
</comment>
<protein>
    <recommendedName>
        <fullName evidence="12">Fluoride-specific ion channel FluC</fullName>
    </recommendedName>
</protein>